<evidence type="ECO:0000313" key="2">
    <source>
        <dbReference type="EMBL" id="KAG5458545.1"/>
    </source>
</evidence>
<accession>A0A8H7ZSL9</accession>
<evidence type="ECO:0000313" key="3">
    <source>
        <dbReference type="Proteomes" id="UP000673691"/>
    </source>
</evidence>
<reference evidence="2 3" key="1">
    <citation type="journal article" name="Sci. Rep.">
        <title>Genome-scale phylogenetic analyses confirm Olpidium as the closest living zoosporic fungus to the non-flagellated, terrestrial fungi.</title>
        <authorList>
            <person name="Chang Y."/>
            <person name="Rochon D."/>
            <person name="Sekimoto S."/>
            <person name="Wang Y."/>
            <person name="Chovatia M."/>
            <person name="Sandor L."/>
            <person name="Salamov A."/>
            <person name="Grigoriev I.V."/>
            <person name="Stajich J.E."/>
            <person name="Spatafora J.W."/>
        </authorList>
    </citation>
    <scope>NUCLEOTIDE SEQUENCE [LARGE SCALE GENOMIC DNA]</scope>
    <source>
        <strain evidence="2">S191</strain>
    </source>
</reference>
<keyword evidence="3" id="KW-1185">Reference proteome</keyword>
<dbReference type="EMBL" id="JAEFCI010008322">
    <property type="protein sequence ID" value="KAG5458545.1"/>
    <property type="molecule type" value="Genomic_DNA"/>
</dbReference>
<feature type="compositionally biased region" description="Pro residues" evidence="1">
    <location>
        <begin position="124"/>
        <end position="134"/>
    </location>
</feature>
<feature type="compositionally biased region" description="Low complexity" evidence="1">
    <location>
        <begin position="240"/>
        <end position="254"/>
    </location>
</feature>
<gene>
    <name evidence="2" type="ORF">BJ554DRAFT_1207</name>
</gene>
<dbReference type="AlphaFoldDB" id="A0A8H7ZSL9"/>
<feature type="region of interest" description="Disordered" evidence="1">
    <location>
        <begin position="94"/>
        <end position="316"/>
    </location>
</feature>
<organism evidence="2 3">
    <name type="scientific">Olpidium bornovanus</name>
    <dbReference type="NCBI Taxonomy" id="278681"/>
    <lineage>
        <taxon>Eukaryota</taxon>
        <taxon>Fungi</taxon>
        <taxon>Fungi incertae sedis</taxon>
        <taxon>Olpidiomycota</taxon>
        <taxon>Olpidiomycotina</taxon>
        <taxon>Olpidiomycetes</taxon>
        <taxon>Olpidiales</taxon>
        <taxon>Olpidiaceae</taxon>
        <taxon>Olpidium</taxon>
    </lineage>
</organism>
<sequence length="469" mass="48694">EIRKNSKVFYRFWRPRHHQRPDFPYNRRVPAWAMARALVAKARAAARAAEPGRVPATAVTQVAAANRPISATSARAGESAGCCGVCVAASEAAGKADRKRETVHRGRSAGVMPPSHLFKQPAGPVQPLPAPRAAPPDVCLTEEGEEDEEDEEDDDEFASASEWDGDEKKVDGEQQEDAGGGCGGQGLRRNGPGARDTTAEPEAADSGPALDTPLSQAAAAAAAGGDRRTAPDSGTGGRRGASSAATATTSGTGTEPIVGRSSAALAAASKKPKKTADVQPTAADMSPGEQAGGGEKNATPTPSDAPAHEAKSPGTLRVESVATVGTWRIPIWTAWLTRPARSVCSLETAVKPLRLVAVVFCLLRTILAGGNLRAAAARTVDNVYEALDPEYGKEKEVMRSAAKVGSPPASASELKEGPDDAPKSAGSASSPIREHASDVTAEVKVGWFFHNLATGEQLQSCVLMHLKTV</sequence>
<protein>
    <submittedName>
        <fullName evidence="2">Uncharacterized protein</fullName>
    </submittedName>
</protein>
<proteinExistence type="predicted"/>
<name>A0A8H7ZSL9_9FUNG</name>
<feature type="compositionally biased region" description="Basic and acidic residues" evidence="1">
    <location>
        <begin position="413"/>
        <end position="422"/>
    </location>
</feature>
<feature type="region of interest" description="Disordered" evidence="1">
    <location>
        <begin position="398"/>
        <end position="434"/>
    </location>
</feature>
<comment type="caution">
    <text evidence="2">The sequence shown here is derived from an EMBL/GenBank/DDBJ whole genome shotgun (WGS) entry which is preliminary data.</text>
</comment>
<evidence type="ECO:0000256" key="1">
    <source>
        <dbReference type="SAM" id="MobiDB-lite"/>
    </source>
</evidence>
<feature type="non-terminal residue" evidence="2">
    <location>
        <position position="1"/>
    </location>
</feature>
<feature type="compositionally biased region" description="Basic and acidic residues" evidence="1">
    <location>
        <begin position="94"/>
        <end position="104"/>
    </location>
</feature>
<feature type="compositionally biased region" description="Acidic residues" evidence="1">
    <location>
        <begin position="140"/>
        <end position="157"/>
    </location>
</feature>
<dbReference type="Proteomes" id="UP000673691">
    <property type="component" value="Unassembled WGS sequence"/>
</dbReference>